<evidence type="ECO:0000313" key="2">
    <source>
        <dbReference type="EMBL" id="NVO77046.1"/>
    </source>
</evidence>
<feature type="transmembrane region" description="Helical" evidence="1">
    <location>
        <begin position="21"/>
        <end position="43"/>
    </location>
</feature>
<keyword evidence="3" id="KW-1185">Reference proteome</keyword>
<name>A0A850QLN5_9BURK</name>
<proteinExistence type="predicted"/>
<dbReference type="AlphaFoldDB" id="A0A850QLN5"/>
<dbReference type="RefSeq" id="WP_176802112.1">
    <property type="nucleotide sequence ID" value="NZ_JABXYJ010000002.1"/>
</dbReference>
<dbReference type="EMBL" id="JABXYJ010000002">
    <property type="protein sequence ID" value="NVO77046.1"/>
    <property type="molecule type" value="Genomic_DNA"/>
</dbReference>
<evidence type="ECO:0000313" key="3">
    <source>
        <dbReference type="Proteomes" id="UP000588051"/>
    </source>
</evidence>
<evidence type="ECO:0000256" key="1">
    <source>
        <dbReference type="SAM" id="Phobius"/>
    </source>
</evidence>
<gene>
    <name evidence="2" type="ORF">HV832_04295</name>
</gene>
<protein>
    <submittedName>
        <fullName evidence="2">Uncharacterized protein</fullName>
    </submittedName>
</protein>
<comment type="caution">
    <text evidence="2">The sequence shown here is derived from an EMBL/GenBank/DDBJ whole genome shotgun (WGS) entry which is preliminary data.</text>
</comment>
<sequence>MRESDNNFPVTNDGTPKFGRLLIVLFFAVMLIVLITVATEAYYSP</sequence>
<accession>A0A850QLN5</accession>
<reference evidence="2 3" key="1">
    <citation type="submission" date="2020-06" db="EMBL/GenBank/DDBJ databases">
        <authorList>
            <person name="Qiu C."/>
            <person name="Liu Z."/>
        </authorList>
    </citation>
    <scope>NUCLEOTIDE SEQUENCE [LARGE SCALE GENOMIC DNA]</scope>
    <source>
        <strain evidence="2 3">EM 1</strain>
    </source>
</reference>
<keyword evidence="1" id="KW-0812">Transmembrane</keyword>
<keyword evidence="1" id="KW-1133">Transmembrane helix</keyword>
<organism evidence="2 3">
    <name type="scientific">Undibacterium oligocarboniphilum</name>
    <dbReference type="NCBI Taxonomy" id="666702"/>
    <lineage>
        <taxon>Bacteria</taxon>
        <taxon>Pseudomonadati</taxon>
        <taxon>Pseudomonadota</taxon>
        <taxon>Betaproteobacteria</taxon>
        <taxon>Burkholderiales</taxon>
        <taxon>Oxalobacteraceae</taxon>
        <taxon>Undibacterium</taxon>
    </lineage>
</organism>
<dbReference type="Proteomes" id="UP000588051">
    <property type="component" value="Unassembled WGS sequence"/>
</dbReference>
<keyword evidence="1" id="KW-0472">Membrane</keyword>